<protein>
    <submittedName>
        <fullName evidence="1">Uncharacterized protein</fullName>
    </submittedName>
</protein>
<feature type="non-terminal residue" evidence="1">
    <location>
        <position position="33"/>
    </location>
</feature>
<gene>
    <name evidence="1" type="ORF">S01H1_29738</name>
</gene>
<proteinExistence type="predicted"/>
<evidence type="ECO:0000313" key="1">
    <source>
        <dbReference type="EMBL" id="GAF92535.1"/>
    </source>
</evidence>
<dbReference type="EMBL" id="BARS01018266">
    <property type="protein sequence ID" value="GAF92535.1"/>
    <property type="molecule type" value="Genomic_DNA"/>
</dbReference>
<dbReference type="AlphaFoldDB" id="X0UVS2"/>
<name>X0UVS2_9ZZZZ</name>
<organism evidence="1">
    <name type="scientific">marine sediment metagenome</name>
    <dbReference type="NCBI Taxonomy" id="412755"/>
    <lineage>
        <taxon>unclassified sequences</taxon>
        <taxon>metagenomes</taxon>
        <taxon>ecological metagenomes</taxon>
    </lineage>
</organism>
<comment type="caution">
    <text evidence="1">The sequence shown here is derived from an EMBL/GenBank/DDBJ whole genome shotgun (WGS) entry which is preliminary data.</text>
</comment>
<reference evidence="1" key="1">
    <citation type="journal article" date="2014" name="Front. Microbiol.">
        <title>High frequency of phylogenetically diverse reductive dehalogenase-homologous genes in deep subseafloor sedimentary metagenomes.</title>
        <authorList>
            <person name="Kawai M."/>
            <person name="Futagami T."/>
            <person name="Toyoda A."/>
            <person name="Takaki Y."/>
            <person name="Nishi S."/>
            <person name="Hori S."/>
            <person name="Arai W."/>
            <person name="Tsubouchi T."/>
            <person name="Morono Y."/>
            <person name="Uchiyama I."/>
            <person name="Ito T."/>
            <person name="Fujiyama A."/>
            <person name="Inagaki F."/>
            <person name="Takami H."/>
        </authorList>
    </citation>
    <scope>NUCLEOTIDE SEQUENCE</scope>
    <source>
        <strain evidence="1">Expedition CK06-06</strain>
    </source>
</reference>
<sequence>MSYKTFLMENLYVNPPTRNKSKRKVSNEQFTIL</sequence>
<accession>X0UVS2</accession>